<name>A0A840UUV0_9BACT</name>
<dbReference type="PANTHER" id="PTHR34408:SF1">
    <property type="entry name" value="GLYCOSYL HYDROLASE FAMILY 19 DOMAIN-CONTAINING PROTEIN HI_1415"/>
    <property type="match status" value="1"/>
</dbReference>
<dbReference type="Gene3D" id="2.30.30.40">
    <property type="entry name" value="SH3 Domains"/>
    <property type="match status" value="2"/>
</dbReference>
<dbReference type="EMBL" id="JACHEO010000001">
    <property type="protein sequence ID" value="MBB5346498.1"/>
    <property type="molecule type" value="Genomic_DNA"/>
</dbReference>
<dbReference type="Pfam" id="PF06347">
    <property type="entry name" value="SH3_4"/>
    <property type="match status" value="1"/>
</dbReference>
<organism evidence="3 4">
    <name type="scientific">Desulfoprunum benzoelyticum</name>
    <dbReference type="NCBI Taxonomy" id="1506996"/>
    <lineage>
        <taxon>Bacteria</taxon>
        <taxon>Pseudomonadati</taxon>
        <taxon>Thermodesulfobacteriota</taxon>
        <taxon>Desulfobulbia</taxon>
        <taxon>Desulfobulbales</taxon>
        <taxon>Desulfobulbaceae</taxon>
        <taxon>Desulfoprunum</taxon>
    </lineage>
</organism>
<dbReference type="InterPro" id="IPR003646">
    <property type="entry name" value="SH3-like_bac-type"/>
</dbReference>
<keyword evidence="1" id="KW-0732">Signal</keyword>
<feature type="signal peptide" evidence="1">
    <location>
        <begin position="1"/>
        <end position="30"/>
    </location>
</feature>
<protein>
    <submittedName>
        <fullName evidence="3">SH3-like domain-containing protein</fullName>
    </submittedName>
</protein>
<evidence type="ECO:0000256" key="1">
    <source>
        <dbReference type="SAM" id="SignalP"/>
    </source>
</evidence>
<gene>
    <name evidence="3" type="ORF">HNQ81_000205</name>
</gene>
<dbReference type="Proteomes" id="UP000539642">
    <property type="component" value="Unassembled WGS sequence"/>
</dbReference>
<proteinExistence type="predicted"/>
<evidence type="ECO:0000259" key="2">
    <source>
        <dbReference type="PROSITE" id="PS51781"/>
    </source>
</evidence>
<sequence length="155" mass="16861">MTFIQNLKKFSRTIIVAGSLCTMLAAPAIAAEYVSVVKDGVNVRTAPTTDSPILMELFQGYPLQVQGKEGVWLKVTDYENDTGFIHSSLVKKGDTVIVNAKKSANMRSEPNTTAPIVADVERGVVLTKLSAEGQWVKVKHSGGTVGWIFQPLIWP</sequence>
<dbReference type="AlphaFoldDB" id="A0A840UUV0"/>
<reference evidence="3 4" key="1">
    <citation type="submission" date="2020-08" db="EMBL/GenBank/DDBJ databases">
        <title>Genomic Encyclopedia of Type Strains, Phase IV (KMG-IV): sequencing the most valuable type-strain genomes for metagenomic binning, comparative biology and taxonomic classification.</title>
        <authorList>
            <person name="Goeker M."/>
        </authorList>
    </citation>
    <scope>NUCLEOTIDE SEQUENCE [LARGE SCALE GENOMIC DNA]</scope>
    <source>
        <strain evidence="3 4">DSM 28570</strain>
    </source>
</reference>
<feature type="domain" description="SH3b" evidence="2">
    <location>
        <begin position="93"/>
        <end position="155"/>
    </location>
</feature>
<dbReference type="RefSeq" id="WP_183347400.1">
    <property type="nucleotide sequence ID" value="NZ_JACHEO010000001.1"/>
</dbReference>
<dbReference type="Pfam" id="PF08239">
    <property type="entry name" value="SH3_3"/>
    <property type="match status" value="1"/>
</dbReference>
<comment type="caution">
    <text evidence="3">The sequence shown here is derived from an EMBL/GenBank/DDBJ whole genome shotgun (WGS) entry which is preliminary data.</text>
</comment>
<dbReference type="InterPro" id="IPR052354">
    <property type="entry name" value="Cell_Wall_Dynamics_Protein"/>
</dbReference>
<dbReference type="PANTHER" id="PTHR34408">
    <property type="entry name" value="FAMILY PROTEIN, PUTATIVE-RELATED"/>
    <property type="match status" value="1"/>
</dbReference>
<feature type="chain" id="PRO_5032985610" evidence="1">
    <location>
        <begin position="31"/>
        <end position="155"/>
    </location>
</feature>
<evidence type="ECO:0000313" key="4">
    <source>
        <dbReference type="Proteomes" id="UP000539642"/>
    </source>
</evidence>
<accession>A0A840UUV0</accession>
<dbReference type="PROSITE" id="PS51781">
    <property type="entry name" value="SH3B"/>
    <property type="match status" value="1"/>
</dbReference>
<evidence type="ECO:0000313" key="3">
    <source>
        <dbReference type="EMBL" id="MBB5346498.1"/>
    </source>
</evidence>
<keyword evidence="4" id="KW-1185">Reference proteome</keyword>
<dbReference type="SMART" id="SM00287">
    <property type="entry name" value="SH3b"/>
    <property type="match status" value="2"/>
</dbReference>
<dbReference type="InterPro" id="IPR010466">
    <property type="entry name" value="DUF1058"/>
</dbReference>